<evidence type="ECO:0000313" key="17">
    <source>
        <dbReference type="EMBL" id="KAK5640468.1"/>
    </source>
</evidence>
<feature type="signal peptide" evidence="16">
    <location>
        <begin position="1"/>
        <end position="21"/>
    </location>
</feature>
<evidence type="ECO:0000256" key="8">
    <source>
        <dbReference type="ARBA" id="ARBA00022824"/>
    </source>
</evidence>
<evidence type="ECO:0000256" key="7">
    <source>
        <dbReference type="ARBA" id="ARBA00022723"/>
    </source>
</evidence>
<dbReference type="InterPro" id="IPR002401">
    <property type="entry name" value="Cyt_P450_E_grp-I"/>
</dbReference>
<evidence type="ECO:0000256" key="15">
    <source>
        <dbReference type="RuleBase" id="RU000461"/>
    </source>
</evidence>
<keyword evidence="7 14" id="KW-0479">Metal-binding</keyword>
<keyword evidence="10 15" id="KW-0560">Oxidoreductase</keyword>
<dbReference type="GO" id="GO:0008395">
    <property type="term" value="F:steroid hydroxylase activity"/>
    <property type="evidence" value="ECO:0007669"/>
    <property type="project" value="TreeGrafter"/>
</dbReference>
<dbReference type="AlphaFoldDB" id="A0AAN7V573"/>
<keyword evidence="13" id="KW-0472">Membrane</keyword>
<keyword evidence="8" id="KW-0256">Endoplasmic reticulum</keyword>
<comment type="caution">
    <text evidence="17">The sequence shown here is derived from an EMBL/GenBank/DDBJ whole genome shotgun (WGS) entry which is preliminary data.</text>
</comment>
<evidence type="ECO:0000256" key="9">
    <source>
        <dbReference type="ARBA" id="ARBA00022848"/>
    </source>
</evidence>
<dbReference type="GO" id="GO:0020037">
    <property type="term" value="F:heme binding"/>
    <property type="evidence" value="ECO:0007669"/>
    <property type="project" value="InterPro"/>
</dbReference>
<evidence type="ECO:0000256" key="10">
    <source>
        <dbReference type="ARBA" id="ARBA00023002"/>
    </source>
</evidence>
<dbReference type="PRINTS" id="PR00463">
    <property type="entry name" value="EP450I"/>
</dbReference>
<dbReference type="InterPro" id="IPR001128">
    <property type="entry name" value="Cyt_P450"/>
</dbReference>
<evidence type="ECO:0000256" key="13">
    <source>
        <dbReference type="ARBA" id="ARBA00023136"/>
    </source>
</evidence>
<evidence type="ECO:0000256" key="1">
    <source>
        <dbReference type="ARBA" id="ARBA00001971"/>
    </source>
</evidence>
<dbReference type="GO" id="GO:0006805">
    <property type="term" value="P:xenobiotic metabolic process"/>
    <property type="evidence" value="ECO:0007669"/>
    <property type="project" value="TreeGrafter"/>
</dbReference>
<dbReference type="PRINTS" id="PR00385">
    <property type="entry name" value="P450"/>
</dbReference>
<evidence type="ECO:0000256" key="14">
    <source>
        <dbReference type="PIRSR" id="PIRSR602401-1"/>
    </source>
</evidence>
<dbReference type="InterPro" id="IPR036396">
    <property type="entry name" value="Cyt_P450_sf"/>
</dbReference>
<evidence type="ECO:0008006" key="19">
    <source>
        <dbReference type="Google" id="ProtNLM"/>
    </source>
</evidence>
<dbReference type="FunFam" id="1.10.630.10:FF:000238">
    <property type="entry name" value="Cytochrome P450 2A6"/>
    <property type="match status" value="1"/>
</dbReference>
<evidence type="ECO:0000256" key="3">
    <source>
        <dbReference type="ARBA" id="ARBA00004174"/>
    </source>
</evidence>
<evidence type="ECO:0000256" key="16">
    <source>
        <dbReference type="SAM" id="SignalP"/>
    </source>
</evidence>
<comment type="similarity">
    <text evidence="5 15">Belongs to the cytochrome P450 family.</text>
</comment>
<keyword evidence="18" id="KW-1185">Reference proteome</keyword>
<protein>
    <recommendedName>
        <fullName evidence="19">Cytochrome P450</fullName>
    </recommendedName>
</protein>
<dbReference type="PROSITE" id="PS00086">
    <property type="entry name" value="CYTOCHROME_P450"/>
    <property type="match status" value="1"/>
</dbReference>
<evidence type="ECO:0000313" key="18">
    <source>
        <dbReference type="Proteomes" id="UP001329430"/>
    </source>
</evidence>
<evidence type="ECO:0000256" key="6">
    <source>
        <dbReference type="ARBA" id="ARBA00022617"/>
    </source>
</evidence>
<dbReference type="Proteomes" id="UP001329430">
    <property type="component" value="Chromosome 8"/>
</dbReference>
<accession>A0AAN7V573</accession>
<dbReference type="InterPro" id="IPR017972">
    <property type="entry name" value="Cyt_P450_CS"/>
</dbReference>
<dbReference type="Gene3D" id="1.10.630.10">
    <property type="entry name" value="Cytochrome P450"/>
    <property type="match status" value="1"/>
</dbReference>
<comment type="cofactor">
    <cofactor evidence="1 14">
        <name>heme</name>
        <dbReference type="ChEBI" id="CHEBI:30413"/>
    </cofactor>
</comment>
<proteinExistence type="inferred from homology"/>
<dbReference type="GO" id="GO:0016712">
    <property type="term" value="F:oxidoreductase activity, acting on paired donors, with incorporation or reduction of molecular oxygen, reduced flavin or flavoprotein as one donor, and incorporation of one atom of oxygen"/>
    <property type="evidence" value="ECO:0007669"/>
    <property type="project" value="TreeGrafter"/>
</dbReference>
<feature type="binding site" description="axial binding residue" evidence="14">
    <location>
        <position position="426"/>
    </location>
    <ligand>
        <name>heme</name>
        <dbReference type="ChEBI" id="CHEBI:30413"/>
    </ligand>
    <ligandPart>
        <name>Fe</name>
        <dbReference type="ChEBI" id="CHEBI:18248"/>
    </ligandPart>
</feature>
<evidence type="ECO:0000256" key="4">
    <source>
        <dbReference type="ARBA" id="ARBA00004406"/>
    </source>
</evidence>
<keyword evidence="6 14" id="KW-0349">Heme</keyword>
<keyword evidence="9" id="KW-0492">Microsome</keyword>
<name>A0AAN7V573_9COLE</name>
<dbReference type="GO" id="GO:0005789">
    <property type="term" value="C:endoplasmic reticulum membrane"/>
    <property type="evidence" value="ECO:0007669"/>
    <property type="project" value="UniProtKB-SubCell"/>
</dbReference>
<dbReference type="InterPro" id="IPR050182">
    <property type="entry name" value="Cytochrome_P450_fam2"/>
</dbReference>
<sequence>MWLILILLLTIFLVVLWYVDTRKPNNFPPGPKWLPIIGCAWELRNLHKEKGTLSEATQELAAKYGSVVGAKVGRKLTVFVYGSKAYKELLSKDDLNGRPDDIFATSRTFGKRREQKKFLMHQLKEIGFHKAVLEEILAEQVRAIIHDIKKTIDDDGVICATNFFSVHILDTLHILMTGDTCGDEEMEELHKAMNSFAANILITGMLFSHFPFLRYICPDYCGYNTYVNIHKRIIAFISKKVKMLKEICGSQPSRGFIPAYLEKLNSVKGKSSFSEEQMLATCLDLLVAGFDSTCNTLGFVFLYLLLHPEVQERAQEEIESVIGRGRPPTLEDRTRLPYVECIVLESLRMFMGRALVVPRRAMKDSTLNGYFIPKGTILQGNARGTLLDESAGWENPEAFNPERFMKDGALCIPDNFIPFSSGRRRCVGDILARSNIFLIVASLLQTFNFRSLPGSPPKVDIVEGFTPSVKPFKAFVTLR</sequence>
<dbReference type="Pfam" id="PF00067">
    <property type="entry name" value="p450"/>
    <property type="match status" value="1"/>
</dbReference>
<dbReference type="GO" id="GO:0005506">
    <property type="term" value="F:iron ion binding"/>
    <property type="evidence" value="ECO:0007669"/>
    <property type="project" value="InterPro"/>
</dbReference>
<dbReference type="GO" id="GO:0006082">
    <property type="term" value="P:organic acid metabolic process"/>
    <property type="evidence" value="ECO:0007669"/>
    <property type="project" value="TreeGrafter"/>
</dbReference>
<keyword evidence="16" id="KW-0732">Signal</keyword>
<evidence type="ECO:0000256" key="5">
    <source>
        <dbReference type="ARBA" id="ARBA00010617"/>
    </source>
</evidence>
<gene>
    <name evidence="17" type="ORF">RI129_011279</name>
</gene>
<organism evidence="17 18">
    <name type="scientific">Pyrocoelia pectoralis</name>
    <dbReference type="NCBI Taxonomy" id="417401"/>
    <lineage>
        <taxon>Eukaryota</taxon>
        <taxon>Metazoa</taxon>
        <taxon>Ecdysozoa</taxon>
        <taxon>Arthropoda</taxon>
        <taxon>Hexapoda</taxon>
        <taxon>Insecta</taxon>
        <taxon>Pterygota</taxon>
        <taxon>Neoptera</taxon>
        <taxon>Endopterygota</taxon>
        <taxon>Coleoptera</taxon>
        <taxon>Polyphaga</taxon>
        <taxon>Elateriformia</taxon>
        <taxon>Elateroidea</taxon>
        <taxon>Lampyridae</taxon>
        <taxon>Lampyrinae</taxon>
        <taxon>Pyrocoelia</taxon>
    </lineage>
</organism>
<keyword evidence="11 14" id="KW-0408">Iron</keyword>
<dbReference type="EMBL" id="JAVRBK010000008">
    <property type="protein sequence ID" value="KAK5640468.1"/>
    <property type="molecule type" value="Genomic_DNA"/>
</dbReference>
<comment type="subcellular location">
    <subcellularLocation>
        <location evidence="4">Endoplasmic reticulum membrane</location>
        <topology evidence="4">Peripheral membrane protein</topology>
    </subcellularLocation>
    <subcellularLocation>
        <location evidence="3">Microsome membrane</location>
        <topology evidence="3">Peripheral membrane protein</topology>
    </subcellularLocation>
</comment>
<comment type="function">
    <text evidence="2">May be involved in the metabolism of insect hormones and in the breakdown of synthetic insecticides.</text>
</comment>
<evidence type="ECO:0000256" key="12">
    <source>
        <dbReference type="ARBA" id="ARBA00023033"/>
    </source>
</evidence>
<evidence type="ECO:0000256" key="11">
    <source>
        <dbReference type="ARBA" id="ARBA00023004"/>
    </source>
</evidence>
<dbReference type="PANTHER" id="PTHR24300:SF376">
    <property type="entry name" value="CYTOCHROME P450 15A1"/>
    <property type="match status" value="1"/>
</dbReference>
<reference evidence="17 18" key="1">
    <citation type="journal article" date="2024" name="Insects">
        <title>An Improved Chromosome-Level Genome Assembly of the Firefly Pyrocoelia pectoralis.</title>
        <authorList>
            <person name="Fu X."/>
            <person name="Meyer-Rochow V.B."/>
            <person name="Ballantyne L."/>
            <person name="Zhu X."/>
        </authorList>
    </citation>
    <scope>NUCLEOTIDE SEQUENCE [LARGE SCALE GENOMIC DNA]</scope>
    <source>
        <strain evidence="17">XCY_ONT2</strain>
    </source>
</reference>
<feature type="chain" id="PRO_5042874460" description="Cytochrome P450" evidence="16">
    <location>
        <begin position="22"/>
        <end position="479"/>
    </location>
</feature>
<dbReference type="SUPFAM" id="SSF48264">
    <property type="entry name" value="Cytochrome P450"/>
    <property type="match status" value="1"/>
</dbReference>
<evidence type="ECO:0000256" key="2">
    <source>
        <dbReference type="ARBA" id="ARBA00003690"/>
    </source>
</evidence>
<dbReference type="PANTHER" id="PTHR24300">
    <property type="entry name" value="CYTOCHROME P450 508A4-RELATED"/>
    <property type="match status" value="1"/>
</dbReference>
<keyword evidence="12 15" id="KW-0503">Monooxygenase</keyword>